<reference evidence="9 10" key="1">
    <citation type="journal article" date="2016" name="Nat. Commun.">
        <title>Thousands of microbial genomes shed light on interconnected biogeochemical processes in an aquifer system.</title>
        <authorList>
            <person name="Anantharaman K."/>
            <person name="Brown C.T."/>
            <person name="Hug L.A."/>
            <person name="Sharon I."/>
            <person name="Castelle C.J."/>
            <person name="Probst A.J."/>
            <person name="Thomas B.C."/>
            <person name="Singh A."/>
            <person name="Wilkins M.J."/>
            <person name="Karaoz U."/>
            <person name="Brodie E.L."/>
            <person name="Williams K.H."/>
            <person name="Hubbard S.S."/>
            <person name="Banfield J.F."/>
        </authorList>
    </citation>
    <scope>NUCLEOTIDE SEQUENCE [LARGE SCALE GENOMIC DNA]</scope>
</reference>
<dbReference type="Pfam" id="PF00687">
    <property type="entry name" value="Ribosomal_L1"/>
    <property type="match status" value="1"/>
</dbReference>
<evidence type="ECO:0000256" key="5">
    <source>
        <dbReference type="ARBA" id="ARBA00022884"/>
    </source>
</evidence>
<keyword evidence="3" id="KW-0699">rRNA-binding</keyword>
<sequence>MRSKAYKAVKEKTSEDAIDIAAAIAFLKEHARTKFDETLEIHLALGVDAGKSEQAVRGNVVLPSGTPKQKRVAVVASDSKKQEDAKAAGAVLVGGEDLIADFEKNGISDIDVVIATPDMMVKLAKVAKILGPKGLMPNPKTGTVTPDVAAAVAELAAGKVAFKMDQQGNVHAALAKASWPADKTEANVRAFIDAVRAVRPATQRGEFIRKIVLKTSMSPAVRVIA</sequence>
<keyword evidence="7 8" id="KW-0687">Ribonucleoprotein</keyword>
<dbReference type="GO" id="GO:0006417">
    <property type="term" value="P:regulation of translation"/>
    <property type="evidence" value="ECO:0007669"/>
    <property type="project" value="UniProtKB-KW"/>
</dbReference>
<evidence type="ECO:0000256" key="6">
    <source>
        <dbReference type="ARBA" id="ARBA00022980"/>
    </source>
</evidence>
<dbReference type="FunFam" id="3.40.50.790:FF:000001">
    <property type="entry name" value="50S ribosomal protein L1"/>
    <property type="match status" value="1"/>
</dbReference>
<dbReference type="EMBL" id="MFKO01000004">
    <property type="protein sequence ID" value="OGG41667.1"/>
    <property type="molecule type" value="Genomic_DNA"/>
</dbReference>
<evidence type="ECO:0000256" key="1">
    <source>
        <dbReference type="ARBA" id="ARBA00010531"/>
    </source>
</evidence>
<dbReference type="STRING" id="1798475.A2837_00300"/>
<evidence type="ECO:0000313" key="9">
    <source>
        <dbReference type="EMBL" id="OGG41667.1"/>
    </source>
</evidence>
<accession>A0A1F6BYS9</accession>
<dbReference type="PANTHER" id="PTHR36427:SF3">
    <property type="entry name" value="LARGE RIBOSOMAL SUBUNIT PROTEIN UL1M"/>
    <property type="match status" value="1"/>
</dbReference>
<dbReference type="InterPro" id="IPR023674">
    <property type="entry name" value="Ribosomal_uL1-like"/>
</dbReference>
<dbReference type="InterPro" id="IPR028364">
    <property type="entry name" value="Ribosomal_uL1/biogenesis"/>
</dbReference>
<evidence type="ECO:0000256" key="4">
    <source>
        <dbReference type="ARBA" id="ARBA00022845"/>
    </source>
</evidence>
<proteinExistence type="inferred from homology"/>
<evidence type="ECO:0000256" key="8">
    <source>
        <dbReference type="RuleBase" id="RU000659"/>
    </source>
</evidence>
<gene>
    <name evidence="9" type="ORF">A2837_00300</name>
</gene>
<dbReference type="GO" id="GO:0006412">
    <property type="term" value="P:translation"/>
    <property type="evidence" value="ECO:0007669"/>
    <property type="project" value="InterPro"/>
</dbReference>
<evidence type="ECO:0000256" key="7">
    <source>
        <dbReference type="ARBA" id="ARBA00023274"/>
    </source>
</evidence>
<dbReference type="InterPro" id="IPR005878">
    <property type="entry name" value="Ribosom_uL1_bac-type"/>
</dbReference>
<dbReference type="InterPro" id="IPR023673">
    <property type="entry name" value="Ribosomal_uL1_CS"/>
</dbReference>
<evidence type="ECO:0000256" key="2">
    <source>
        <dbReference type="ARBA" id="ARBA00022491"/>
    </source>
</evidence>
<dbReference type="PANTHER" id="PTHR36427">
    <property type="entry name" value="54S RIBOSOMAL PROTEIN L1, MITOCHONDRIAL"/>
    <property type="match status" value="1"/>
</dbReference>
<dbReference type="CDD" id="cd00403">
    <property type="entry name" value="Ribosomal_L1"/>
    <property type="match status" value="1"/>
</dbReference>
<comment type="caution">
    <text evidence="9">The sequence shown here is derived from an EMBL/GenBank/DDBJ whole genome shotgun (WGS) entry which is preliminary data.</text>
</comment>
<dbReference type="SUPFAM" id="SSF56808">
    <property type="entry name" value="Ribosomal protein L1"/>
    <property type="match status" value="1"/>
</dbReference>
<evidence type="ECO:0000313" key="10">
    <source>
        <dbReference type="Proteomes" id="UP000176322"/>
    </source>
</evidence>
<keyword evidence="6 8" id="KW-0689">Ribosomal protein</keyword>
<dbReference type="Proteomes" id="UP000176322">
    <property type="component" value="Unassembled WGS sequence"/>
</dbReference>
<dbReference type="InterPro" id="IPR002143">
    <property type="entry name" value="Ribosomal_uL1"/>
</dbReference>
<comment type="similarity">
    <text evidence="1 8">Belongs to the universal ribosomal protein uL1 family.</text>
</comment>
<dbReference type="AlphaFoldDB" id="A0A1F6BYS9"/>
<protein>
    <recommendedName>
        <fullName evidence="8">Ribosomal protein</fullName>
    </recommendedName>
</protein>
<dbReference type="InterPro" id="IPR016095">
    <property type="entry name" value="Ribosomal_uL1_3-a/b-sand"/>
</dbReference>
<keyword evidence="2" id="KW-0678">Repressor</keyword>
<dbReference type="PIRSF" id="PIRSF002155">
    <property type="entry name" value="Ribosomal_L1"/>
    <property type="match status" value="1"/>
</dbReference>
<dbReference type="GO" id="GO:0019843">
    <property type="term" value="F:rRNA binding"/>
    <property type="evidence" value="ECO:0007669"/>
    <property type="project" value="UniProtKB-KW"/>
</dbReference>
<dbReference type="PROSITE" id="PS01199">
    <property type="entry name" value="RIBOSOMAL_L1"/>
    <property type="match status" value="1"/>
</dbReference>
<keyword evidence="5" id="KW-0694">RNA-binding</keyword>
<dbReference type="NCBIfam" id="TIGR01169">
    <property type="entry name" value="rplA_bact"/>
    <property type="match status" value="1"/>
</dbReference>
<dbReference type="Gene3D" id="3.30.190.20">
    <property type="match status" value="1"/>
</dbReference>
<dbReference type="GO" id="GO:0003735">
    <property type="term" value="F:structural constituent of ribosome"/>
    <property type="evidence" value="ECO:0007669"/>
    <property type="project" value="InterPro"/>
</dbReference>
<evidence type="ECO:0000256" key="3">
    <source>
        <dbReference type="ARBA" id="ARBA00022730"/>
    </source>
</evidence>
<name>A0A1F6BYS9_9BACT</name>
<dbReference type="GO" id="GO:0015934">
    <property type="term" value="C:large ribosomal subunit"/>
    <property type="evidence" value="ECO:0007669"/>
    <property type="project" value="InterPro"/>
</dbReference>
<keyword evidence="4" id="KW-0810">Translation regulation</keyword>
<organism evidence="9 10">
    <name type="scientific">Candidatus Kaiserbacteria bacterium RIFCSPHIGHO2_01_FULL_46_22</name>
    <dbReference type="NCBI Taxonomy" id="1798475"/>
    <lineage>
        <taxon>Bacteria</taxon>
        <taxon>Candidatus Kaiseribacteriota</taxon>
    </lineage>
</organism>
<dbReference type="Gene3D" id="3.40.50.790">
    <property type="match status" value="1"/>
</dbReference>